<name>C1KFF3_9CAUD</name>
<proteinExistence type="predicted"/>
<dbReference type="RefSeq" id="YP_002790722.1">
    <property type="nucleotide sequence ID" value="NC_012530.1"/>
</dbReference>
<evidence type="ECO:0000313" key="1">
    <source>
        <dbReference type="EMBL" id="ACO36964.1"/>
    </source>
</evidence>
<protein>
    <submittedName>
        <fullName evidence="1">Uncharacterized protein</fullName>
    </submittedName>
</protein>
<accession>C1KFF3</accession>
<dbReference type="Proteomes" id="UP000001878">
    <property type="component" value="Segment"/>
</dbReference>
<keyword evidence="2" id="KW-1185">Reference proteome</keyword>
<organism evidence="1 2">
    <name type="scientific">Lactobacillus phage Lb338-1</name>
    <dbReference type="NCBI Taxonomy" id="2892342"/>
    <lineage>
        <taxon>Viruses</taxon>
        <taxon>Duplodnaviria</taxon>
        <taxon>Heunggongvirae</taxon>
        <taxon>Uroviricota</taxon>
        <taxon>Caudoviricetes</taxon>
        <taxon>Herelleviridae</taxon>
        <taxon>Mooreparkvirus</taxon>
        <taxon>Mooreparkvirus Lb3381</taxon>
    </lineage>
</organism>
<dbReference type="GeneID" id="7750898"/>
<dbReference type="KEGG" id="vg:7750898"/>
<gene>
    <name evidence="1" type="ORF">lb338_phage_43</name>
</gene>
<evidence type="ECO:0000313" key="2">
    <source>
        <dbReference type="Proteomes" id="UP000001878"/>
    </source>
</evidence>
<sequence>MLGYQGKYMMLVGKTMTKVYISKYVDHSAAIQIETKKGKMSLEIPHNSYLIYQVDKRTPYSDDLVYLDIIKRDIKILACYDSSLIGKMISGKALVKL</sequence>
<dbReference type="EMBL" id="FJ822135">
    <property type="protein sequence ID" value="ACO36964.1"/>
    <property type="molecule type" value="Genomic_DNA"/>
</dbReference>
<reference evidence="1 2" key="1">
    <citation type="journal article" date="2009" name="Gene">
        <title>Genome of a virulent bacteriophage Lb338-1 that lyses the probiotic Lactobacillus paracasei cheese strain.</title>
        <authorList>
            <person name="Alemayehu D."/>
            <person name="Ross R.P."/>
            <person name="O'Sullivan O."/>
            <person name="Coffey A."/>
            <person name="Stanton C."/>
            <person name="Fitzgerald G.F."/>
            <person name="McAuliffe O."/>
        </authorList>
    </citation>
    <scope>NUCLEOTIDE SEQUENCE [LARGE SCALE GENOMIC DNA]</scope>
    <source>
        <strain evidence="1">Lb338-1</strain>
    </source>
</reference>